<sequence>MPSADLFAQRVFLIAGAYGFVAVPIIYFTDAPDPHRLMYFAFAGIALVFQGVFIVISRNPGRYAPLMPLCIFEKLSFGVPAVAFWSRGQAEMNLGLGGIVDLVFAALFFIARRRMTKLA</sequence>
<dbReference type="AlphaFoldDB" id="A0A0H4VGY3"/>
<dbReference type="STRING" id="1648404.CP97_08970"/>
<evidence type="ECO:0000313" key="3">
    <source>
        <dbReference type="Proteomes" id="UP000059113"/>
    </source>
</evidence>
<dbReference type="Proteomes" id="UP000059113">
    <property type="component" value="Chromosome"/>
</dbReference>
<name>A0A0H4VGY3_9SPHN</name>
<feature type="transmembrane region" description="Helical" evidence="1">
    <location>
        <begin position="92"/>
        <end position="111"/>
    </location>
</feature>
<feature type="transmembrane region" description="Helical" evidence="1">
    <location>
        <begin position="37"/>
        <end position="56"/>
    </location>
</feature>
<proteinExistence type="predicted"/>
<dbReference type="EMBL" id="CP011310">
    <property type="protein sequence ID" value="AKQ42121.2"/>
    <property type="molecule type" value="Genomic_DNA"/>
</dbReference>
<accession>A0A0H4VGY3</accession>
<evidence type="ECO:0000313" key="2">
    <source>
        <dbReference type="EMBL" id="AKQ42121.2"/>
    </source>
</evidence>
<feature type="transmembrane region" description="Helical" evidence="1">
    <location>
        <begin position="12"/>
        <end position="31"/>
    </location>
</feature>
<keyword evidence="1" id="KW-0472">Membrane</keyword>
<keyword evidence="1" id="KW-0812">Transmembrane</keyword>
<keyword evidence="3" id="KW-1185">Reference proteome</keyword>
<feature type="transmembrane region" description="Helical" evidence="1">
    <location>
        <begin position="63"/>
        <end position="86"/>
    </location>
</feature>
<gene>
    <name evidence="2" type="ORF">CP97_08970</name>
</gene>
<organism evidence="2 3">
    <name type="scientific">Aurantiacibacter atlanticus</name>
    <dbReference type="NCBI Taxonomy" id="1648404"/>
    <lineage>
        <taxon>Bacteria</taxon>
        <taxon>Pseudomonadati</taxon>
        <taxon>Pseudomonadota</taxon>
        <taxon>Alphaproteobacteria</taxon>
        <taxon>Sphingomonadales</taxon>
        <taxon>Erythrobacteraceae</taxon>
        <taxon>Aurantiacibacter</taxon>
    </lineage>
</organism>
<protein>
    <submittedName>
        <fullName evidence="2">Uncharacterized protein</fullName>
    </submittedName>
</protein>
<evidence type="ECO:0000256" key="1">
    <source>
        <dbReference type="SAM" id="Phobius"/>
    </source>
</evidence>
<reference evidence="3" key="2">
    <citation type="submission" date="2015-04" db="EMBL/GenBank/DDBJ databases">
        <title>The complete genome sequence of Erythrobacter sp. s21-N3.</title>
        <authorList>
            <person name="Zhuang L."/>
            <person name="Liu Y."/>
            <person name="Shao Z."/>
        </authorList>
    </citation>
    <scope>NUCLEOTIDE SEQUENCE [LARGE SCALE GENOMIC DNA]</scope>
    <source>
        <strain evidence="3">s21-N3</strain>
    </source>
</reference>
<keyword evidence="1" id="KW-1133">Transmembrane helix</keyword>
<reference evidence="2 3" key="1">
    <citation type="journal article" date="2015" name="Int. J. Syst. Evol. Microbiol.">
        <title>Erythrobacter atlanticus sp. nov., a bacterium from ocean sediment able to degrade polycyclic aromatic hydrocarbons.</title>
        <authorList>
            <person name="Zhuang L."/>
            <person name="Liu Y."/>
            <person name="Wang L."/>
            <person name="Wang W."/>
            <person name="Shao Z."/>
        </authorList>
    </citation>
    <scope>NUCLEOTIDE SEQUENCE [LARGE SCALE GENOMIC DNA]</scope>
    <source>
        <strain evidence="3">s21-N3</strain>
    </source>
</reference>
<dbReference type="KEGG" id="ery:CP97_08970"/>